<dbReference type="EMBL" id="CACTIH010002364">
    <property type="protein sequence ID" value="CAA2976137.1"/>
    <property type="molecule type" value="Genomic_DNA"/>
</dbReference>
<dbReference type="Proteomes" id="UP000594638">
    <property type="component" value="Unassembled WGS sequence"/>
</dbReference>
<organism evidence="1 2">
    <name type="scientific">Olea europaea subsp. europaea</name>
    <dbReference type="NCBI Taxonomy" id="158383"/>
    <lineage>
        <taxon>Eukaryota</taxon>
        <taxon>Viridiplantae</taxon>
        <taxon>Streptophyta</taxon>
        <taxon>Embryophyta</taxon>
        <taxon>Tracheophyta</taxon>
        <taxon>Spermatophyta</taxon>
        <taxon>Magnoliopsida</taxon>
        <taxon>eudicotyledons</taxon>
        <taxon>Gunneridae</taxon>
        <taxon>Pentapetalae</taxon>
        <taxon>asterids</taxon>
        <taxon>lamiids</taxon>
        <taxon>Lamiales</taxon>
        <taxon>Oleaceae</taxon>
        <taxon>Oleeae</taxon>
        <taxon>Olea</taxon>
    </lineage>
</organism>
<dbReference type="PANTHER" id="PTHR47490">
    <property type="entry name" value="PROTEIN BLISTER"/>
    <property type="match status" value="1"/>
</dbReference>
<dbReference type="InterPro" id="IPR044194">
    <property type="entry name" value="BLISTER"/>
</dbReference>
<keyword evidence="2" id="KW-1185">Reference proteome</keyword>
<dbReference type="AlphaFoldDB" id="A0A8S0RBW8"/>
<evidence type="ECO:0000313" key="2">
    <source>
        <dbReference type="Proteomes" id="UP000594638"/>
    </source>
</evidence>
<sequence length="108" mass="11574">MVSSTTQYSEVFPKTGPQLKGCRHLIQNPGKGSYGIGQLEDGCIRSFNITRYLQVEIEALKSDCANAQLECNAADGRAKLLASDAIGLEDKAEAHRPLIGPITNRVGG</sequence>
<accession>A0A8S0RBW8</accession>
<reference evidence="1 2" key="1">
    <citation type="submission" date="2019-12" db="EMBL/GenBank/DDBJ databases">
        <authorList>
            <person name="Alioto T."/>
            <person name="Alioto T."/>
            <person name="Gomez Garrido J."/>
        </authorList>
    </citation>
    <scope>NUCLEOTIDE SEQUENCE [LARGE SCALE GENOMIC DNA]</scope>
</reference>
<dbReference type="GO" id="GO:0040008">
    <property type="term" value="P:regulation of growth"/>
    <property type="evidence" value="ECO:0007669"/>
    <property type="project" value="InterPro"/>
</dbReference>
<evidence type="ECO:0000313" key="1">
    <source>
        <dbReference type="EMBL" id="CAA2976137.1"/>
    </source>
</evidence>
<dbReference type="PANTHER" id="PTHR47490:SF2">
    <property type="entry name" value="PROTEIN BLISTER"/>
    <property type="match status" value="1"/>
</dbReference>
<gene>
    <name evidence="1" type="ORF">OLEA9_A072083</name>
</gene>
<protein>
    <submittedName>
        <fullName evidence="1">BLISTER-like isoform X1</fullName>
    </submittedName>
</protein>
<dbReference type="Gramene" id="OE9A072083T1">
    <property type="protein sequence ID" value="OE9A072083C1"/>
    <property type="gene ID" value="OE9A072083"/>
</dbReference>
<dbReference type="OrthoDB" id="1750390at2759"/>
<proteinExistence type="predicted"/>
<comment type="caution">
    <text evidence="1">The sequence shown here is derived from an EMBL/GenBank/DDBJ whole genome shotgun (WGS) entry which is preliminary data.</text>
</comment>
<name>A0A8S0RBW8_OLEEU</name>